<dbReference type="EMBL" id="CP017147">
    <property type="protein sequence ID" value="AOO82149.1"/>
    <property type="molecule type" value="Genomic_DNA"/>
</dbReference>
<proteinExistence type="predicted"/>
<dbReference type="PRINTS" id="PR00038">
    <property type="entry name" value="HTHLUXR"/>
</dbReference>
<dbReference type="STRING" id="1526658.BHK69_18405"/>
<dbReference type="RefSeq" id="WP_069691359.1">
    <property type="nucleotide sequence ID" value="NZ_CP017147.1"/>
</dbReference>
<evidence type="ECO:0000313" key="7">
    <source>
        <dbReference type="Proteomes" id="UP000094969"/>
    </source>
</evidence>
<feature type="domain" description="HTH luxR-type" evidence="4">
    <location>
        <begin position="152"/>
        <end position="217"/>
    </location>
</feature>
<evidence type="ECO:0008006" key="8">
    <source>
        <dbReference type="Google" id="ProtNLM"/>
    </source>
</evidence>
<dbReference type="GO" id="GO:0006355">
    <property type="term" value="P:regulation of DNA-templated transcription"/>
    <property type="evidence" value="ECO:0007669"/>
    <property type="project" value="InterPro"/>
</dbReference>
<gene>
    <name evidence="6" type="ORF">BHK69_18405</name>
</gene>
<dbReference type="Proteomes" id="UP000094969">
    <property type="component" value="Chromosome"/>
</dbReference>
<feature type="region of interest" description="Disordered" evidence="3">
    <location>
        <begin position="133"/>
        <end position="158"/>
    </location>
</feature>
<dbReference type="PROSITE" id="PS50110">
    <property type="entry name" value="RESPONSE_REGULATORY"/>
    <property type="match status" value="1"/>
</dbReference>
<reference evidence="6 7" key="1">
    <citation type="journal article" date="2015" name="Antonie Van Leeuwenhoek">
        <title>Bosea vaviloviae sp. nov., a new species of slow-growing rhizobia isolated from nodules of the relict species Vavilovia formosa (Stev.) Fed.</title>
        <authorList>
            <person name="Safronova V.I."/>
            <person name="Kuznetsova I.G."/>
            <person name="Sazanova A.L."/>
            <person name="Kimeklis A.K."/>
            <person name="Belimov A.A."/>
            <person name="Andronov E.E."/>
            <person name="Pinaev A.G."/>
            <person name="Chizhevskaya E.P."/>
            <person name="Pukhaev A.R."/>
            <person name="Popov K.P."/>
            <person name="Willems A."/>
            <person name="Tikhonovich I.A."/>
        </authorList>
    </citation>
    <scope>NUCLEOTIDE SEQUENCE [LARGE SCALE GENOMIC DNA]</scope>
    <source>
        <strain evidence="6 7">Vaf18</strain>
    </source>
</reference>
<dbReference type="InterPro" id="IPR001789">
    <property type="entry name" value="Sig_transdc_resp-reg_receiver"/>
</dbReference>
<evidence type="ECO:0000313" key="6">
    <source>
        <dbReference type="EMBL" id="AOO82149.1"/>
    </source>
</evidence>
<evidence type="ECO:0000256" key="2">
    <source>
        <dbReference type="PROSITE-ProRule" id="PRU00169"/>
    </source>
</evidence>
<dbReference type="GO" id="GO:0003677">
    <property type="term" value="F:DNA binding"/>
    <property type="evidence" value="ECO:0007669"/>
    <property type="project" value="UniProtKB-KW"/>
</dbReference>
<dbReference type="SUPFAM" id="SSF46894">
    <property type="entry name" value="C-terminal effector domain of the bipartite response regulators"/>
    <property type="match status" value="1"/>
</dbReference>
<sequence>MVRILVADQHALYRTGLRVVLQAALPDAEFLEATDLDSLMRGLQGEQHIHLALVSLNLMGSASPNVIWDFKRASGLTRYVVISTEGTFDQVLHYIAEGFHGFLSTLQRDDEIVESVRDVLAGRLSIPRALTPFGSAAESHRPREAPPRRSSVQQSTFGLTPRQKDVLTLLADGLSNREIAQALHIAEPTTKIHVSGVMRVLNVRNRTEAAVLARDLIQTSAIDPEPRSKPRQGKTKPRH</sequence>
<evidence type="ECO:0000259" key="5">
    <source>
        <dbReference type="PROSITE" id="PS50110"/>
    </source>
</evidence>
<dbReference type="GO" id="GO:0000160">
    <property type="term" value="P:phosphorelay signal transduction system"/>
    <property type="evidence" value="ECO:0007669"/>
    <property type="project" value="InterPro"/>
</dbReference>
<dbReference type="Pfam" id="PF00196">
    <property type="entry name" value="GerE"/>
    <property type="match status" value="1"/>
</dbReference>
<evidence type="ECO:0000256" key="3">
    <source>
        <dbReference type="SAM" id="MobiDB-lite"/>
    </source>
</evidence>
<dbReference type="InterPro" id="IPR036388">
    <property type="entry name" value="WH-like_DNA-bd_sf"/>
</dbReference>
<feature type="compositionally biased region" description="Basic and acidic residues" evidence="3">
    <location>
        <begin position="138"/>
        <end position="147"/>
    </location>
</feature>
<dbReference type="PANTHER" id="PTHR45566:SF2">
    <property type="entry name" value="NARL SUBFAMILY"/>
    <property type="match status" value="1"/>
</dbReference>
<dbReference type="PROSITE" id="PS50043">
    <property type="entry name" value="HTH_LUXR_2"/>
    <property type="match status" value="1"/>
</dbReference>
<dbReference type="AlphaFoldDB" id="A0A1D7U445"/>
<feature type="compositionally biased region" description="Basic residues" evidence="3">
    <location>
        <begin position="229"/>
        <end position="239"/>
    </location>
</feature>
<dbReference type="InterPro" id="IPR000792">
    <property type="entry name" value="Tscrpt_reg_LuxR_C"/>
</dbReference>
<dbReference type="KEGG" id="bvv:BHK69_18405"/>
<evidence type="ECO:0000256" key="1">
    <source>
        <dbReference type="ARBA" id="ARBA00023125"/>
    </source>
</evidence>
<dbReference type="SMART" id="SM00421">
    <property type="entry name" value="HTH_LUXR"/>
    <property type="match status" value="1"/>
</dbReference>
<keyword evidence="7" id="KW-1185">Reference proteome</keyword>
<dbReference type="SUPFAM" id="SSF52172">
    <property type="entry name" value="CheY-like"/>
    <property type="match status" value="1"/>
</dbReference>
<name>A0A1D7U445_9HYPH</name>
<organism evidence="6 7">
    <name type="scientific">Bosea vaviloviae</name>
    <dbReference type="NCBI Taxonomy" id="1526658"/>
    <lineage>
        <taxon>Bacteria</taxon>
        <taxon>Pseudomonadati</taxon>
        <taxon>Pseudomonadota</taxon>
        <taxon>Alphaproteobacteria</taxon>
        <taxon>Hyphomicrobiales</taxon>
        <taxon>Boseaceae</taxon>
        <taxon>Bosea</taxon>
    </lineage>
</organism>
<dbReference type="Gene3D" id="3.40.50.2300">
    <property type="match status" value="1"/>
</dbReference>
<keyword evidence="1" id="KW-0238">DNA-binding</keyword>
<dbReference type="InterPro" id="IPR051015">
    <property type="entry name" value="EvgA-like"/>
</dbReference>
<dbReference type="InterPro" id="IPR011006">
    <property type="entry name" value="CheY-like_superfamily"/>
</dbReference>
<dbReference type="OrthoDB" id="9805444at2"/>
<dbReference type="CDD" id="cd06170">
    <property type="entry name" value="LuxR_C_like"/>
    <property type="match status" value="1"/>
</dbReference>
<comment type="caution">
    <text evidence="2">Lacks conserved residue(s) required for the propagation of feature annotation.</text>
</comment>
<protein>
    <recommendedName>
        <fullName evidence="8">DNA-binding response regulator</fullName>
    </recommendedName>
</protein>
<dbReference type="Gene3D" id="1.10.10.10">
    <property type="entry name" value="Winged helix-like DNA-binding domain superfamily/Winged helix DNA-binding domain"/>
    <property type="match status" value="1"/>
</dbReference>
<dbReference type="PANTHER" id="PTHR45566">
    <property type="entry name" value="HTH-TYPE TRANSCRIPTIONAL REGULATOR YHJB-RELATED"/>
    <property type="match status" value="1"/>
</dbReference>
<accession>A0A1D7U445</accession>
<dbReference type="InterPro" id="IPR016032">
    <property type="entry name" value="Sig_transdc_resp-reg_C-effctor"/>
</dbReference>
<evidence type="ECO:0000259" key="4">
    <source>
        <dbReference type="PROSITE" id="PS50043"/>
    </source>
</evidence>
<feature type="domain" description="Response regulatory" evidence="5">
    <location>
        <begin position="3"/>
        <end position="120"/>
    </location>
</feature>
<feature type="region of interest" description="Disordered" evidence="3">
    <location>
        <begin position="220"/>
        <end position="239"/>
    </location>
</feature>